<dbReference type="EMBL" id="DF973317">
    <property type="protein sequence ID" value="GAU25669.1"/>
    <property type="molecule type" value="Genomic_DNA"/>
</dbReference>
<name>A0A2Z6N2Q9_TRISU</name>
<feature type="region of interest" description="Disordered" evidence="1">
    <location>
        <begin position="42"/>
        <end position="82"/>
    </location>
</feature>
<feature type="compositionally biased region" description="Polar residues" evidence="1">
    <location>
        <begin position="1"/>
        <end position="11"/>
    </location>
</feature>
<protein>
    <submittedName>
        <fullName evidence="2">Uncharacterized protein</fullName>
    </submittedName>
</protein>
<organism evidence="2 3">
    <name type="scientific">Trifolium subterraneum</name>
    <name type="common">Subterranean clover</name>
    <dbReference type="NCBI Taxonomy" id="3900"/>
    <lineage>
        <taxon>Eukaryota</taxon>
        <taxon>Viridiplantae</taxon>
        <taxon>Streptophyta</taxon>
        <taxon>Embryophyta</taxon>
        <taxon>Tracheophyta</taxon>
        <taxon>Spermatophyta</taxon>
        <taxon>Magnoliopsida</taxon>
        <taxon>eudicotyledons</taxon>
        <taxon>Gunneridae</taxon>
        <taxon>Pentapetalae</taxon>
        <taxon>rosids</taxon>
        <taxon>fabids</taxon>
        <taxon>Fabales</taxon>
        <taxon>Fabaceae</taxon>
        <taxon>Papilionoideae</taxon>
        <taxon>50 kb inversion clade</taxon>
        <taxon>NPAAA clade</taxon>
        <taxon>Hologalegina</taxon>
        <taxon>IRL clade</taxon>
        <taxon>Trifolieae</taxon>
        <taxon>Trifolium</taxon>
    </lineage>
</organism>
<feature type="region of interest" description="Disordered" evidence="1">
    <location>
        <begin position="1"/>
        <end position="21"/>
    </location>
</feature>
<feature type="compositionally biased region" description="Basic and acidic residues" evidence="1">
    <location>
        <begin position="43"/>
        <end position="81"/>
    </location>
</feature>
<evidence type="ECO:0000256" key="1">
    <source>
        <dbReference type="SAM" id="MobiDB-lite"/>
    </source>
</evidence>
<feature type="compositionally biased region" description="Acidic residues" evidence="1">
    <location>
        <begin position="165"/>
        <end position="188"/>
    </location>
</feature>
<dbReference type="AlphaFoldDB" id="A0A2Z6N2Q9"/>
<gene>
    <name evidence="2" type="ORF">TSUD_265960</name>
</gene>
<evidence type="ECO:0000313" key="3">
    <source>
        <dbReference type="Proteomes" id="UP000242715"/>
    </source>
</evidence>
<accession>A0A2Z6N2Q9</accession>
<dbReference type="Proteomes" id="UP000242715">
    <property type="component" value="Unassembled WGS sequence"/>
</dbReference>
<sequence>MMNSGQSSDEAFQTVFGKERSGRRLRCHGRFTTASVLKRNKERNKEMAEIEKKHAAEVKSLTDKVQEMEEKHEKMEAKHSNEMAAMEGKLQVLLRFMLNQSNSGRDMGDLLALLSTPNGDNNNNALHSSSSAHAPNNHEVNDGLMGEEQMLDDLEEDHEKHLSDDLEEDNEAQFGDDSEEEEDPDYSD</sequence>
<proteinExistence type="predicted"/>
<dbReference type="OrthoDB" id="1403667at2759"/>
<keyword evidence="3" id="KW-1185">Reference proteome</keyword>
<feature type="compositionally biased region" description="Low complexity" evidence="1">
    <location>
        <begin position="121"/>
        <end position="138"/>
    </location>
</feature>
<feature type="region of interest" description="Disordered" evidence="1">
    <location>
        <begin position="121"/>
        <end position="188"/>
    </location>
</feature>
<evidence type="ECO:0000313" key="2">
    <source>
        <dbReference type="EMBL" id="GAU25669.1"/>
    </source>
</evidence>
<reference evidence="3" key="1">
    <citation type="journal article" date="2017" name="Front. Plant Sci.">
        <title>Climate Clever Clovers: New Paradigm to Reduce the Environmental Footprint of Ruminants by Breeding Low Methanogenic Forages Utilizing Haplotype Variation.</title>
        <authorList>
            <person name="Kaur P."/>
            <person name="Appels R."/>
            <person name="Bayer P.E."/>
            <person name="Keeble-Gagnere G."/>
            <person name="Wang J."/>
            <person name="Hirakawa H."/>
            <person name="Shirasawa K."/>
            <person name="Vercoe P."/>
            <person name="Stefanova K."/>
            <person name="Durmic Z."/>
            <person name="Nichols P."/>
            <person name="Revell C."/>
            <person name="Isobe S.N."/>
            <person name="Edwards D."/>
            <person name="Erskine W."/>
        </authorList>
    </citation>
    <scope>NUCLEOTIDE SEQUENCE [LARGE SCALE GENOMIC DNA]</scope>
    <source>
        <strain evidence="3">cv. Daliak</strain>
    </source>
</reference>